<evidence type="ECO:0000313" key="4">
    <source>
        <dbReference type="Proteomes" id="UP000588051"/>
    </source>
</evidence>
<feature type="domain" description="ParB-related ThiF-related cassette protein E" evidence="2">
    <location>
        <begin position="2"/>
        <end position="122"/>
    </location>
</feature>
<dbReference type="AlphaFoldDB" id="A0A850QP13"/>
<dbReference type="Proteomes" id="UP000588051">
    <property type="component" value="Unassembled WGS sequence"/>
</dbReference>
<feature type="compositionally biased region" description="Acidic residues" evidence="1">
    <location>
        <begin position="113"/>
        <end position="129"/>
    </location>
</feature>
<evidence type="ECO:0000259" key="2">
    <source>
        <dbReference type="Pfam" id="PF19556"/>
    </source>
</evidence>
<reference evidence="3 4" key="1">
    <citation type="submission" date="2020-06" db="EMBL/GenBank/DDBJ databases">
        <authorList>
            <person name="Qiu C."/>
            <person name="Liu Z."/>
        </authorList>
    </citation>
    <scope>NUCLEOTIDE SEQUENCE [LARGE SCALE GENOMIC DNA]</scope>
    <source>
        <strain evidence="3 4">EM 1</strain>
    </source>
</reference>
<sequence>MNQFFSELMPVIQQCKTFLISITVNSDGSRLNVITTPVLNHSDASTVVTPMQLVGTPEELDAEFITAIQGQTPEFASINEMLIQNKENLEKLKTKIASKNKSKPVSAPKQASEDDDDDEDSDSDDENQSENENPPKASPASRDQETMIDLF</sequence>
<proteinExistence type="predicted"/>
<dbReference type="Pfam" id="PF19556">
    <property type="entry name" value="PRTRC_E"/>
    <property type="match status" value="1"/>
</dbReference>
<dbReference type="RefSeq" id="WP_176805081.1">
    <property type="nucleotide sequence ID" value="NZ_JABXYJ010000014.1"/>
</dbReference>
<accession>A0A850QP13</accession>
<protein>
    <submittedName>
        <fullName evidence="3">PRTRC system protein E</fullName>
    </submittedName>
</protein>
<evidence type="ECO:0000256" key="1">
    <source>
        <dbReference type="SAM" id="MobiDB-lite"/>
    </source>
</evidence>
<organism evidence="3 4">
    <name type="scientific">Undibacterium oligocarboniphilum</name>
    <dbReference type="NCBI Taxonomy" id="666702"/>
    <lineage>
        <taxon>Bacteria</taxon>
        <taxon>Pseudomonadati</taxon>
        <taxon>Pseudomonadota</taxon>
        <taxon>Betaproteobacteria</taxon>
        <taxon>Burkholderiales</taxon>
        <taxon>Oxalobacteraceae</taxon>
        <taxon>Undibacterium</taxon>
    </lineage>
</organism>
<keyword evidence="4" id="KW-1185">Reference proteome</keyword>
<dbReference type="InterPro" id="IPR022273">
    <property type="entry name" value="PRTRC_protein-E"/>
</dbReference>
<feature type="region of interest" description="Disordered" evidence="1">
    <location>
        <begin position="94"/>
        <end position="151"/>
    </location>
</feature>
<gene>
    <name evidence="3" type="ORF">HV832_16470</name>
</gene>
<name>A0A850QP13_9BURK</name>
<dbReference type="EMBL" id="JABXYJ010000014">
    <property type="protein sequence ID" value="NVO79415.1"/>
    <property type="molecule type" value="Genomic_DNA"/>
</dbReference>
<evidence type="ECO:0000313" key="3">
    <source>
        <dbReference type="EMBL" id="NVO79415.1"/>
    </source>
</evidence>
<dbReference type="NCBIfam" id="TIGR03741">
    <property type="entry name" value="PRTRC_E"/>
    <property type="match status" value="1"/>
</dbReference>
<comment type="caution">
    <text evidence="3">The sequence shown here is derived from an EMBL/GenBank/DDBJ whole genome shotgun (WGS) entry which is preliminary data.</text>
</comment>